<feature type="transmembrane region" description="Helical" evidence="10">
    <location>
        <begin position="59"/>
        <end position="80"/>
    </location>
</feature>
<evidence type="ECO:0000256" key="6">
    <source>
        <dbReference type="ARBA" id="ARBA00022989"/>
    </source>
</evidence>
<sequence>MFEKSKKVTKLIKNKPKKLFKKSKDFQSTSEDIFSFPLKLLLFTGFEFSMNSKKKLKSIFFWIGSLICVIQMGFHEIAFLKKPFELRKISFGTSSTASTFLYVILLLTFHFNRSEIFKILENIKKFFPTKNRSIFKIAKGFKCFVMFSTILCISMTFISFLLPFVKFFLFGNRNFLLPLPNLFFDPKSPEIYPVTLILSSALPLTGFYYGSVFIIMTMTIITGIGFQFMILAQEIRNFRNLSEEEIQEKFPKWIEKHNEVFENVKKFNEIFSVSFFLRFVTSGTIIAIQLFQLNNADGRNFSNIFVSAYFIFELIQIFVQCYFGQFLIDASESIAKVIYDCGWENWQNIKLKKLILIVLAKCQKPAKLRIWKFGNISMEQFTLVSSE</sequence>
<dbReference type="PANTHER" id="PTHR21137">
    <property type="entry name" value="ODORANT RECEPTOR"/>
    <property type="match status" value="1"/>
</dbReference>
<comment type="caution">
    <text evidence="11">The sequence shown here is derived from an EMBL/GenBank/DDBJ whole genome shotgun (WGS) entry which is preliminary data.</text>
</comment>
<feature type="transmembrane region" description="Helical" evidence="10">
    <location>
        <begin position="141"/>
        <end position="169"/>
    </location>
</feature>
<reference evidence="11" key="1">
    <citation type="submission" date="2021-03" db="EMBL/GenBank/DDBJ databases">
        <title>Chromosome level genome of the anhydrobiotic midge Polypedilum vanderplanki.</title>
        <authorList>
            <person name="Yoshida Y."/>
            <person name="Kikawada T."/>
            <person name="Gusev O."/>
        </authorList>
    </citation>
    <scope>NUCLEOTIDE SEQUENCE</scope>
    <source>
        <strain evidence="11">NIAS01</strain>
        <tissue evidence="11">Whole body or cell culture</tissue>
    </source>
</reference>
<feature type="transmembrane region" description="Helical" evidence="10">
    <location>
        <begin position="304"/>
        <end position="323"/>
    </location>
</feature>
<keyword evidence="5 10" id="KW-0552">Olfaction</keyword>
<evidence type="ECO:0000256" key="8">
    <source>
        <dbReference type="ARBA" id="ARBA00023170"/>
    </source>
</evidence>
<keyword evidence="7 10" id="KW-0472">Membrane</keyword>
<keyword evidence="2" id="KW-1003">Cell membrane</keyword>
<evidence type="ECO:0000256" key="10">
    <source>
        <dbReference type="RuleBase" id="RU351113"/>
    </source>
</evidence>
<evidence type="ECO:0000256" key="1">
    <source>
        <dbReference type="ARBA" id="ARBA00004651"/>
    </source>
</evidence>
<comment type="subcellular location">
    <subcellularLocation>
        <location evidence="1 10">Cell membrane</location>
        <topology evidence="1 10">Multi-pass membrane protein</topology>
    </subcellularLocation>
</comment>
<dbReference type="GO" id="GO:0007165">
    <property type="term" value="P:signal transduction"/>
    <property type="evidence" value="ECO:0007669"/>
    <property type="project" value="UniProtKB-KW"/>
</dbReference>
<keyword evidence="3 10" id="KW-0716">Sensory transduction</keyword>
<evidence type="ECO:0000256" key="2">
    <source>
        <dbReference type="ARBA" id="ARBA00022475"/>
    </source>
</evidence>
<evidence type="ECO:0000256" key="9">
    <source>
        <dbReference type="ARBA" id="ARBA00023224"/>
    </source>
</evidence>
<keyword evidence="6 10" id="KW-1133">Transmembrane helix</keyword>
<dbReference type="Pfam" id="PF02949">
    <property type="entry name" value="7tm_6"/>
    <property type="match status" value="1"/>
</dbReference>
<dbReference type="Proteomes" id="UP001107558">
    <property type="component" value="Chromosome 4"/>
</dbReference>
<keyword evidence="4 10" id="KW-0812">Transmembrane</keyword>
<dbReference type="PANTHER" id="PTHR21137:SF35">
    <property type="entry name" value="ODORANT RECEPTOR 19A-RELATED"/>
    <property type="match status" value="1"/>
</dbReference>
<keyword evidence="12" id="KW-1185">Reference proteome</keyword>
<comment type="caution">
    <text evidence="10">Lacks conserved residue(s) required for the propagation of feature annotation.</text>
</comment>
<dbReference type="OrthoDB" id="8191658at2759"/>
<gene>
    <name evidence="11" type="ORF">PVAND_014908</name>
</gene>
<keyword evidence="8 10" id="KW-0675">Receptor</keyword>
<name>A0A9J6BB31_POLVA</name>
<dbReference type="GO" id="GO:0004984">
    <property type="term" value="F:olfactory receptor activity"/>
    <property type="evidence" value="ECO:0007669"/>
    <property type="project" value="InterPro"/>
</dbReference>
<dbReference type="EMBL" id="JADBJN010000004">
    <property type="protein sequence ID" value="KAG5666901.1"/>
    <property type="molecule type" value="Genomic_DNA"/>
</dbReference>
<evidence type="ECO:0000313" key="11">
    <source>
        <dbReference type="EMBL" id="KAG5666901.1"/>
    </source>
</evidence>
<dbReference type="AlphaFoldDB" id="A0A9J6BB31"/>
<proteinExistence type="inferred from homology"/>
<organism evidence="11 12">
    <name type="scientific">Polypedilum vanderplanki</name>
    <name type="common">Sleeping chironomid midge</name>
    <dbReference type="NCBI Taxonomy" id="319348"/>
    <lineage>
        <taxon>Eukaryota</taxon>
        <taxon>Metazoa</taxon>
        <taxon>Ecdysozoa</taxon>
        <taxon>Arthropoda</taxon>
        <taxon>Hexapoda</taxon>
        <taxon>Insecta</taxon>
        <taxon>Pterygota</taxon>
        <taxon>Neoptera</taxon>
        <taxon>Endopterygota</taxon>
        <taxon>Diptera</taxon>
        <taxon>Nematocera</taxon>
        <taxon>Chironomoidea</taxon>
        <taxon>Chironomidae</taxon>
        <taxon>Chironominae</taxon>
        <taxon>Polypedilum</taxon>
        <taxon>Polypedilum</taxon>
    </lineage>
</organism>
<dbReference type="GO" id="GO:0005549">
    <property type="term" value="F:odorant binding"/>
    <property type="evidence" value="ECO:0007669"/>
    <property type="project" value="InterPro"/>
</dbReference>
<dbReference type="InterPro" id="IPR004117">
    <property type="entry name" value="7tm6_olfct_rcpt"/>
</dbReference>
<feature type="transmembrane region" description="Helical" evidence="10">
    <location>
        <begin position="100"/>
        <end position="120"/>
    </location>
</feature>
<accession>A0A9J6BB31</accession>
<protein>
    <recommendedName>
        <fullName evidence="10">Odorant receptor</fullName>
    </recommendedName>
</protein>
<evidence type="ECO:0000256" key="3">
    <source>
        <dbReference type="ARBA" id="ARBA00022606"/>
    </source>
</evidence>
<evidence type="ECO:0000313" key="12">
    <source>
        <dbReference type="Proteomes" id="UP001107558"/>
    </source>
</evidence>
<keyword evidence="9 10" id="KW-0807">Transducer</keyword>
<evidence type="ECO:0000256" key="5">
    <source>
        <dbReference type="ARBA" id="ARBA00022725"/>
    </source>
</evidence>
<comment type="similarity">
    <text evidence="10">Belongs to the insect chemoreceptor superfamily. Heteromeric odorant receptor channel (TC 1.A.69) family.</text>
</comment>
<dbReference type="GO" id="GO:0005886">
    <property type="term" value="C:plasma membrane"/>
    <property type="evidence" value="ECO:0007669"/>
    <property type="project" value="UniProtKB-SubCell"/>
</dbReference>
<evidence type="ECO:0000256" key="7">
    <source>
        <dbReference type="ARBA" id="ARBA00023136"/>
    </source>
</evidence>
<evidence type="ECO:0000256" key="4">
    <source>
        <dbReference type="ARBA" id="ARBA00022692"/>
    </source>
</evidence>
<feature type="transmembrane region" description="Helical" evidence="10">
    <location>
        <begin position="207"/>
        <end position="232"/>
    </location>
</feature>
<feature type="transmembrane region" description="Helical" evidence="10">
    <location>
        <begin position="275"/>
        <end position="292"/>
    </location>
</feature>